<dbReference type="NCBIfam" id="TIGR01256">
    <property type="entry name" value="modA"/>
    <property type="match status" value="1"/>
</dbReference>
<evidence type="ECO:0000313" key="7">
    <source>
        <dbReference type="Proteomes" id="UP000316196"/>
    </source>
</evidence>
<evidence type="ECO:0000256" key="2">
    <source>
        <dbReference type="ARBA" id="ARBA00022723"/>
    </source>
</evidence>
<dbReference type="GO" id="GO:0030973">
    <property type="term" value="F:molybdate ion binding"/>
    <property type="evidence" value="ECO:0007669"/>
    <property type="project" value="TreeGrafter"/>
</dbReference>
<dbReference type="SUPFAM" id="SSF53850">
    <property type="entry name" value="Periplasmic binding protein-like II"/>
    <property type="match status" value="1"/>
</dbReference>
<feature type="binding site" evidence="4">
    <location>
        <position position="161"/>
    </location>
    <ligand>
        <name>molybdate</name>
        <dbReference type="ChEBI" id="CHEBI:36264"/>
    </ligand>
</feature>
<feature type="binding site" evidence="4">
    <location>
        <position position="179"/>
    </location>
    <ligand>
        <name>molybdate</name>
        <dbReference type="ChEBI" id="CHEBI:36264"/>
    </ligand>
</feature>
<keyword evidence="4" id="KW-0500">Molybdenum</keyword>
<proteinExistence type="inferred from homology"/>
<feature type="binding site" evidence="4">
    <location>
        <position position="61"/>
    </location>
    <ligand>
        <name>molybdate</name>
        <dbReference type="ChEBI" id="CHEBI:36264"/>
    </ligand>
</feature>
<organism evidence="6 7">
    <name type="scientific">Propioniferax innocua</name>
    <dbReference type="NCBI Taxonomy" id="1753"/>
    <lineage>
        <taxon>Bacteria</taxon>
        <taxon>Bacillati</taxon>
        <taxon>Actinomycetota</taxon>
        <taxon>Actinomycetes</taxon>
        <taxon>Propionibacteriales</taxon>
        <taxon>Propionibacteriaceae</taxon>
        <taxon>Propioniferax</taxon>
    </lineage>
</organism>
<dbReference type="PANTHER" id="PTHR30632">
    <property type="entry name" value="MOLYBDATE-BINDING PERIPLASMIC PROTEIN"/>
    <property type="match status" value="1"/>
</dbReference>
<evidence type="ECO:0000256" key="5">
    <source>
        <dbReference type="SAM" id="SignalP"/>
    </source>
</evidence>
<dbReference type="PROSITE" id="PS51257">
    <property type="entry name" value="PROKAR_LIPOPROTEIN"/>
    <property type="match status" value="1"/>
</dbReference>
<feature type="binding site" evidence="4">
    <location>
        <position position="34"/>
    </location>
    <ligand>
        <name>molybdate</name>
        <dbReference type="ChEBI" id="CHEBI:36264"/>
    </ligand>
</feature>
<keyword evidence="2 4" id="KW-0479">Metal-binding</keyword>
<comment type="similarity">
    <text evidence="1">Belongs to the bacterial solute-binding protein ModA family.</text>
</comment>
<evidence type="ECO:0000256" key="1">
    <source>
        <dbReference type="ARBA" id="ARBA00009175"/>
    </source>
</evidence>
<reference evidence="6 7" key="1">
    <citation type="submission" date="2019-06" db="EMBL/GenBank/DDBJ databases">
        <title>Sequencing the genomes of 1000 actinobacteria strains.</title>
        <authorList>
            <person name="Klenk H.-P."/>
        </authorList>
    </citation>
    <scope>NUCLEOTIDE SEQUENCE [LARGE SCALE GENOMIC DNA]</scope>
    <source>
        <strain evidence="6 7">DSM 8251</strain>
    </source>
</reference>
<accession>A0A542Z8R3</accession>
<protein>
    <submittedName>
        <fullName evidence="6">Molybdate transport system substrate-binding protein</fullName>
    </submittedName>
</protein>
<dbReference type="GO" id="GO:0046872">
    <property type="term" value="F:metal ion binding"/>
    <property type="evidence" value="ECO:0007669"/>
    <property type="project" value="UniProtKB-KW"/>
</dbReference>
<evidence type="ECO:0000256" key="4">
    <source>
        <dbReference type="PIRSR" id="PIRSR004846-1"/>
    </source>
</evidence>
<gene>
    <name evidence="6" type="ORF">FB460_2470</name>
</gene>
<evidence type="ECO:0000313" key="6">
    <source>
        <dbReference type="EMBL" id="TQL56580.1"/>
    </source>
</evidence>
<sequence>MRTIYCLIAVCALLSSGCSSTSADEQITVLAAASLQDVFEAAGEDFTEQTGVEVTFSFAGSQSLVTQLAEGSPGDVLATANEKTMDQARADGTVADPLPFATNTLTLAVAPGNPKNVQGLDDLTRTDLLFVRCAEAVPCGTASDKVLADLQTTPVSEENSVTDVLGKVTSGQADVGLVYSTDVTRSQGAAEAVDFPEAETALNTYPIAVTTQSDAPAAQRFVDHITGPDGQRLLQEAGFGTP</sequence>
<comment type="caution">
    <text evidence="6">The sequence shown here is derived from an EMBL/GenBank/DDBJ whole genome shotgun (WGS) entry which is preliminary data.</text>
</comment>
<evidence type="ECO:0000256" key="3">
    <source>
        <dbReference type="ARBA" id="ARBA00022729"/>
    </source>
</evidence>
<dbReference type="InterPro" id="IPR005950">
    <property type="entry name" value="ModA"/>
</dbReference>
<keyword evidence="7" id="KW-1185">Reference proteome</keyword>
<feature type="chain" id="PRO_5021904521" evidence="5">
    <location>
        <begin position="24"/>
        <end position="242"/>
    </location>
</feature>
<feature type="signal peptide" evidence="5">
    <location>
        <begin position="1"/>
        <end position="23"/>
    </location>
</feature>
<dbReference type="EMBL" id="VFOR01000004">
    <property type="protein sequence ID" value="TQL56580.1"/>
    <property type="molecule type" value="Genomic_DNA"/>
</dbReference>
<dbReference type="GO" id="GO:0015689">
    <property type="term" value="P:molybdate ion transport"/>
    <property type="evidence" value="ECO:0007669"/>
    <property type="project" value="InterPro"/>
</dbReference>
<keyword evidence="3 5" id="KW-0732">Signal</keyword>
<dbReference type="OrthoDB" id="9785015at2"/>
<dbReference type="RefSeq" id="WP_142094484.1">
    <property type="nucleotide sequence ID" value="NZ_BAAAMD010000002.1"/>
</dbReference>
<dbReference type="Gene3D" id="3.40.190.10">
    <property type="entry name" value="Periplasmic binding protein-like II"/>
    <property type="match status" value="2"/>
</dbReference>
<dbReference type="Proteomes" id="UP000316196">
    <property type="component" value="Unassembled WGS sequence"/>
</dbReference>
<dbReference type="Pfam" id="PF13531">
    <property type="entry name" value="SBP_bac_11"/>
    <property type="match status" value="1"/>
</dbReference>
<name>A0A542Z8R3_9ACTN</name>
<dbReference type="PIRSF" id="PIRSF004846">
    <property type="entry name" value="ModA"/>
    <property type="match status" value="1"/>
</dbReference>
<dbReference type="AlphaFoldDB" id="A0A542Z8R3"/>
<dbReference type="InterPro" id="IPR050682">
    <property type="entry name" value="ModA/WtpA"/>
</dbReference>
<dbReference type="PANTHER" id="PTHR30632:SF0">
    <property type="entry name" value="SULFATE-BINDING PROTEIN"/>
    <property type="match status" value="1"/>
</dbReference>